<accession>A0A0L6JWY0</accession>
<dbReference type="Proteomes" id="UP000036923">
    <property type="component" value="Unassembled WGS sequence"/>
</dbReference>
<dbReference type="GO" id="GO:0030246">
    <property type="term" value="F:carbohydrate binding"/>
    <property type="evidence" value="ECO:0007669"/>
    <property type="project" value="TreeGrafter"/>
</dbReference>
<evidence type="ECO:0000259" key="4">
    <source>
        <dbReference type="Pfam" id="PF13407"/>
    </source>
</evidence>
<comment type="caution">
    <text evidence="5">The sequence shown here is derived from an EMBL/GenBank/DDBJ whole genome shotgun (WGS) entry which is preliminary data.</text>
</comment>
<name>A0A0L6JWY0_9FIRM</name>
<dbReference type="STRING" id="398512.Bccel_5506"/>
<protein>
    <submittedName>
        <fullName evidence="5">Periplasmic binding protein domain containing protein</fullName>
    </submittedName>
</protein>
<feature type="domain" description="Periplasmic binding protein" evidence="4">
    <location>
        <begin position="51"/>
        <end position="297"/>
    </location>
</feature>
<dbReference type="Gene3D" id="3.40.50.2300">
    <property type="match status" value="2"/>
</dbReference>
<dbReference type="InterPro" id="IPR025997">
    <property type="entry name" value="SBP_2_dom"/>
</dbReference>
<gene>
    <name evidence="5" type="ORF">Bccel_5506</name>
</gene>
<dbReference type="Pfam" id="PF13407">
    <property type="entry name" value="Peripla_BP_4"/>
    <property type="match status" value="1"/>
</dbReference>
<dbReference type="OrthoDB" id="9769193at2"/>
<organism evidence="5 6">
    <name type="scientific">Pseudobacteroides cellulosolvens ATCC 35603 = DSM 2933</name>
    <dbReference type="NCBI Taxonomy" id="398512"/>
    <lineage>
        <taxon>Bacteria</taxon>
        <taxon>Bacillati</taxon>
        <taxon>Bacillota</taxon>
        <taxon>Clostridia</taxon>
        <taxon>Eubacteriales</taxon>
        <taxon>Oscillospiraceae</taxon>
        <taxon>Pseudobacteroides</taxon>
    </lineage>
</organism>
<sequence>MKCIKYCTAVAYFIIIGMITLNFSGCAPDKRKDEKDIKLGFLVDALWEERWKRDMDLFTENAKAYGANVYAKSASGQNELQIKMAMEMIREGLDVLVVVPSSSKSAKSIVDLAHKKGVKVIAYDRMIRDCKLDYYVSFDSRKVGEIQAEYLVKKYPKGNYVLVGGSEEDDNAKLLWEGQHKVLDPYIKRGDIKVVLEKWTEDWNPIVAYDNVNRALKENRNNITAILASNDGCARTAFQALSEHKLAGKVGLTGQDADIAACQRIVEGTQSMTVYKPIKKLASKAAEIAVMLAKGKEAPVNTKLNNGFCDVPSFLIDPACVDKFNIDEVVIDDGWQKKSEVYLNAIDY</sequence>
<dbReference type="EMBL" id="LGTC01000001">
    <property type="protein sequence ID" value="KNY30229.1"/>
    <property type="molecule type" value="Genomic_DNA"/>
</dbReference>
<dbReference type="PATRIC" id="fig|398512.5.peg.5778"/>
<dbReference type="RefSeq" id="WP_036944925.1">
    <property type="nucleotide sequence ID" value="NZ_JQKC01000038.1"/>
</dbReference>
<dbReference type="eggNOG" id="COG4213">
    <property type="taxonomic scope" value="Bacteria"/>
</dbReference>
<dbReference type="CDD" id="cd19991">
    <property type="entry name" value="PBP1_ABC_xylose_binding"/>
    <property type="match status" value="1"/>
</dbReference>
<evidence type="ECO:0000256" key="3">
    <source>
        <dbReference type="SAM" id="Phobius"/>
    </source>
</evidence>
<reference evidence="6" key="1">
    <citation type="submission" date="2015-07" db="EMBL/GenBank/DDBJ databases">
        <title>Near-Complete Genome Sequence of the Cellulolytic Bacterium Bacteroides (Pseudobacteroides) cellulosolvens ATCC 35603.</title>
        <authorList>
            <person name="Dassa B."/>
            <person name="Utturkar S.M."/>
            <person name="Klingeman D.M."/>
            <person name="Hurt R.A."/>
            <person name="Keller M."/>
            <person name="Xu J."/>
            <person name="Reddy Y.H.K."/>
            <person name="Borovok I."/>
            <person name="Grinberg I.R."/>
            <person name="Lamed R."/>
            <person name="Zhivin O."/>
            <person name="Bayer E.A."/>
            <person name="Brown S.D."/>
        </authorList>
    </citation>
    <scope>NUCLEOTIDE SEQUENCE [LARGE SCALE GENOMIC DNA]</scope>
    <source>
        <strain evidence="6">DSM 2933</strain>
    </source>
</reference>
<keyword evidence="3" id="KW-0812">Transmembrane</keyword>
<evidence type="ECO:0000256" key="1">
    <source>
        <dbReference type="ARBA" id="ARBA00004196"/>
    </source>
</evidence>
<evidence type="ECO:0000313" key="6">
    <source>
        <dbReference type="Proteomes" id="UP000036923"/>
    </source>
</evidence>
<feature type="transmembrane region" description="Helical" evidence="3">
    <location>
        <begin position="7"/>
        <end position="25"/>
    </location>
</feature>
<keyword evidence="3" id="KW-1133">Transmembrane helix</keyword>
<dbReference type="InterPro" id="IPR050555">
    <property type="entry name" value="Bact_Solute-Bind_Prot2"/>
</dbReference>
<keyword evidence="3" id="KW-0472">Membrane</keyword>
<comment type="subcellular location">
    <subcellularLocation>
        <location evidence="1">Cell envelope</location>
    </subcellularLocation>
</comment>
<dbReference type="InterPro" id="IPR028082">
    <property type="entry name" value="Peripla_BP_I"/>
</dbReference>
<dbReference type="PANTHER" id="PTHR30036:SF1">
    <property type="entry name" value="D-XYLOSE-BINDING PERIPLASMIC PROTEIN"/>
    <property type="match status" value="1"/>
</dbReference>
<dbReference type="AlphaFoldDB" id="A0A0L6JWY0"/>
<dbReference type="SUPFAM" id="SSF53822">
    <property type="entry name" value="Periplasmic binding protein-like I"/>
    <property type="match status" value="1"/>
</dbReference>
<evidence type="ECO:0000256" key="2">
    <source>
        <dbReference type="ARBA" id="ARBA00022729"/>
    </source>
</evidence>
<keyword evidence="2" id="KW-0732">Signal</keyword>
<dbReference type="PANTHER" id="PTHR30036">
    <property type="entry name" value="D-XYLOSE-BINDING PERIPLASMIC PROTEIN"/>
    <property type="match status" value="1"/>
</dbReference>
<evidence type="ECO:0000313" key="5">
    <source>
        <dbReference type="EMBL" id="KNY30229.1"/>
    </source>
</evidence>
<proteinExistence type="predicted"/>
<dbReference type="GO" id="GO:0030288">
    <property type="term" value="C:outer membrane-bounded periplasmic space"/>
    <property type="evidence" value="ECO:0007669"/>
    <property type="project" value="TreeGrafter"/>
</dbReference>
<keyword evidence="6" id="KW-1185">Reference proteome</keyword>